<dbReference type="Pfam" id="PF01535">
    <property type="entry name" value="PPR"/>
    <property type="match status" value="3"/>
</dbReference>
<gene>
    <name evidence="4" type="ORF">Ahy_A03g011610</name>
</gene>
<evidence type="ECO:0000256" key="3">
    <source>
        <dbReference type="PROSITE-ProRule" id="PRU00708"/>
    </source>
</evidence>
<dbReference type="Proteomes" id="UP000289738">
    <property type="component" value="Chromosome A03"/>
</dbReference>
<feature type="repeat" description="PPR" evidence="3">
    <location>
        <begin position="186"/>
        <end position="219"/>
    </location>
</feature>
<evidence type="ECO:0000313" key="4">
    <source>
        <dbReference type="EMBL" id="RYR65683.1"/>
    </source>
</evidence>
<keyword evidence="2" id="KW-0677">Repeat</keyword>
<feature type="repeat" description="PPR" evidence="3">
    <location>
        <begin position="118"/>
        <end position="152"/>
    </location>
</feature>
<dbReference type="InterPro" id="IPR050872">
    <property type="entry name" value="PPR_P_subfamily"/>
</dbReference>
<feature type="repeat" description="PPR" evidence="3">
    <location>
        <begin position="353"/>
        <end position="387"/>
    </location>
</feature>
<reference evidence="4 5" key="1">
    <citation type="submission" date="2019-01" db="EMBL/GenBank/DDBJ databases">
        <title>Sequencing of cultivated peanut Arachis hypogaea provides insights into genome evolution and oil improvement.</title>
        <authorList>
            <person name="Chen X."/>
        </authorList>
    </citation>
    <scope>NUCLEOTIDE SEQUENCE [LARGE SCALE GENOMIC DNA]</scope>
    <source>
        <strain evidence="5">cv. Fuhuasheng</strain>
        <tissue evidence="4">Leaves</tissue>
    </source>
</reference>
<dbReference type="InterPro" id="IPR011990">
    <property type="entry name" value="TPR-like_helical_dom_sf"/>
</dbReference>
<evidence type="ECO:0000256" key="2">
    <source>
        <dbReference type="ARBA" id="ARBA00022737"/>
    </source>
</evidence>
<dbReference type="NCBIfam" id="TIGR00756">
    <property type="entry name" value="PPR"/>
    <property type="match status" value="5"/>
</dbReference>
<comment type="similarity">
    <text evidence="1">Belongs to the PPR family. P subfamily.</text>
</comment>
<dbReference type="Gene3D" id="1.25.40.10">
    <property type="entry name" value="Tetratricopeptide repeat domain"/>
    <property type="match status" value="4"/>
</dbReference>
<dbReference type="Pfam" id="PF13041">
    <property type="entry name" value="PPR_2"/>
    <property type="match status" value="3"/>
</dbReference>
<accession>A0A445DR80</accession>
<evidence type="ECO:0000313" key="5">
    <source>
        <dbReference type="Proteomes" id="UP000289738"/>
    </source>
</evidence>
<dbReference type="PROSITE" id="PS51375">
    <property type="entry name" value="PPR"/>
    <property type="match status" value="5"/>
</dbReference>
<comment type="caution">
    <text evidence="4">The sequence shown here is derived from an EMBL/GenBank/DDBJ whole genome shotgun (WGS) entry which is preliminary data.</text>
</comment>
<evidence type="ECO:0000256" key="1">
    <source>
        <dbReference type="ARBA" id="ARBA00007626"/>
    </source>
</evidence>
<name>A0A445DR80_ARAHY</name>
<feature type="repeat" description="PPR" evidence="3">
    <location>
        <begin position="318"/>
        <end position="352"/>
    </location>
</feature>
<dbReference type="EMBL" id="SDMP01000003">
    <property type="protein sequence ID" value="RYR65683.1"/>
    <property type="molecule type" value="Genomic_DNA"/>
</dbReference>
<dbReference type="PANTHER" id="PTHR46128">
    <property type="entry name" value="MITOCHONDRIAL GROUP I INTRON SPLICING FACTOR CCM1"/>
    <property type="match status" value="1"/>
</dbReference>
<dbReference type="AlphaFoldDB" id="A0A445DR80"/>
<keyword evidence="5" id="KW-1185">Reference proteome</keyword>
<feature type="repeat" description="PPR" evidence="3">
    <location>
        <begin position="40"/>
        <end position="74"/>
    </location>
</feature>
<protein>
    <recommendedName>
        <fullName evidence="6">Pentatricopeptide repeat-containing protein</fullName>
    </recommendedName>
</protein>
<proteinExistence type="inferred from homology"/>
<sequence length="411" mass="45334">MVVRGLSFDIVMYTIVMDGLFKVGTEDMFQTILKFNLVPNCVAYSALLDGYCKVGDMEPAELVLQNMDKEHVLPNVVTFSSIMNGYAKKGMLNKAVVCEQEAAVRFYKEMKSQGLEENNVIFDILLKNLKRVGRMEEAESLIKDMCSWGLCPDIVNSLIDGYFNDGNESAALSIIHEMTEKNTQFDVVAYNALIKGLLKLGKYDPESVFPKMIELGLAPDSGEFEKAMDVLSEMLVMGLVLMPVTHKFMLKAASRNRRANAILLGMTKKANAVLTDLVASGISSDVVTNNALIRGYIVGSHVDKAFNTYVLADGISPNITNYNTLLGGLSTSDLMRQAEKLVSEMKERGLTLNATTYNILIFGHGRAGNKQDAMKLYCEMIIKGFVPTVGTYNALINDYAKAGKCAMLENF</sequence>
<dbReference type="PANTHER" id="PTHR46128:SF82">
    <property type="entry name" value="PENTACOTRIPEPTIDE-REPEAT REGION OF PRORP DOMAIN-CONTAINING PROTEIN"/>
    <property type="match status" value="1"/>
</dbReference>
<organism evidence="4 5">
    <name type="scientific">Arachis hypogaea</name>
    <name type="common">Peanut</name>
    <dbReference type="NCBI Taxonomy" id="3818"/>
    <lineage>
        <taxon>Eukaryota</taxon>
        <taxon>Viridiplantae</taxon>
        <taxon>Streptophyta</taxon>
        <taxon>Embryophyta</taxon>
        <taxon>Tracheophyta</taxon>
        <taxon>Spermatophyta</taxon>
        <taxon>Magnoliopsida</taxon>
        <taxon>eudicotyledons</taxon>
        <taxon>Gunneridae</taxon>
        <taxon>Pentapetalae</taxon>
        <taxon>rosids</taxon>
        <taxon>fabids</taxon>
        <taxon>Fabales</taxon>
        <taxon>Fabaceae</taxon>
        <taxon>Papilionoideae</taxon>
        <taxon>50 kb inversion clade</taxon>
        <taxon>dalbergioids sensu lato</taxon>
        <taxon>Dalbergieae</taxon>
        <taxon>Pterocarpus clade</taxon>
        <taxon>Arachis</taxon>
    </lineage>
</organism>
<dbReference type="InterPro" id="IPR002885">
    <property type="entry name" value="PPR_rpt"/>
</dbReference>
<evidence type="ECO:0008006" key="6">
    <source>
        <dbReference type="Google" id="ProtNLM"/>
    </source>
</evidence>